<dbReference type="GO" id="GO:0006606">
    <property type="term" value="P:protein import into nucleus"/>
    <property type="evidence" value="ECO:0007669"/>
    <property type="project" value="TreeGrafter"/>
</dbReference>
<keyword evidence="7" id="KW-0472">Membrane</keyword>
<dbReference type="GO" id="GO:0017056">
    <property type="term" value="F:structural constituent of nuclear pore"/>
    <property type="evidence" value="ECO:0007669"/>
    <property type="project" value="UniProtKB-UniRule"/>
</dbReference>
<comment type="function">
    <text evidence="7">Functions as a component of the nuclear pore complex (NPC).</text>
</comment>
<comment type="similarity">
    <text evidence="7">Belongs to the nucleoporin Nup84/Nup107 family.</text>
</comment>
<dbReference type="Pfam" id="PF04121">
    <property type="entry name" value="Nup84_Nup100"/>
    <property type="match status" value="2"/>
</dbReference>
<proteinExistence type="inferred from homology"/>
<dbReference type="Gene3D" id="1.10.3450.20">
    <property type="match status" value="1"/>
</dbReference>
<name>A0A4P9W1A5_9FUNG</name>
<evidence type="ECO:0000256" key="4">
    <source>
        <dbReference type="ARBA" id="ARBA00023010"/>
    </source>
</evidence>
<feature type="non-terminal residue" evidence="8">
    <location>
        <position position="1"/>
    </location>
</feature>
<evidence type="ECO:0000256" key="3">
    <source>
        <dbReference type="ARBA" id="ARBA00022927"/>
    </source>
</evidence>
<dbReference type="AlphaFoldDB" id="A0A4P9W1A5"/>
<keyword evidence="6 7" id="KW-0539">Nucleus</keyword>
<sequence>VRILEENAVANPASQSSAHSELRLWQLEQSTWKIVRALLNHRMSTDMEEDSLPKAHPYLSDEALIQQFMATDRQMAEIRIVEEWLEQTAPPFHPIETRAGYYPHTRRADILAEMDPDAPMRLGKALAAEDRDYETRLNETIFRYVRAGRLLEARDLCRACDQPWRAASLGGGQPFADEFIDGLGMGAPGTAVTGNRNRAVWKFESLNPHERATYAYLCGDAKNFLGAIPADPASDPIDIRLPVEAHAPADIFADLERSENESLRIAAAEPFHVFQKWWLLDRFDNCLVSFKEQISRAKGVDVEMIPALPHTLRFLVHITLLLRRIEYPVDTAAGDYLLEQYVMLLTNAGKTDLVALYTAALPIDAQIRCYSQFLQGFTGDVEERRKCLALAHQHGLPVEEIVRRTVQLVFYRGILRTPFPTKVHTDRLITRLNDPVTPADNEQIRALEWLLFDNSTVATT</sequence>
<dbReference type="Proteomes" id="UP000269721">
    <property type="component" value="Unassembled WGS sequence"/>
</dbReference>
<protein>
    <recommendedName>
        <fullName evidence="7">Nuclear pore complex protein</fullName>
    </recommendedName>
</protein>
<evidence type="ECO:0000256" key="7">
    <source>
        <dbReference type="RuleBase" id="RU365072"/>
    </source>
</evidence>
<evidence type="ECO:0000256" key="2">
    <source>
        <dbReference type="ARBA" id="ARBA00022816"/>
    </source>
</evidence>
<dbReference type="InterPro" id="IPR007252">
    <property type="entry name" value="Nup84/Nup107"/>
</dbReference>
<dbReference type="PANTHER" id="PTHR13003:SF2">
    <property type="entry name" value="NUCLEAR PORE COMPLEX PROTEIN NUP107"/>
    <property type="match status" value="1"/>
</dbReference>
<dbReference type="GO" id="GO:0031080">
    <property type="term" value="C:nuclear pore outer ring"/>
    <property type="evidence" value="ECO:0007669"/>
    <property type="project" value="TreeGrafter"/>
</dbReference>
<dbReference type="OrthoDB" id="3098at2759"/>
<evidence type="ECO:0000256" key="1">
    <source>
        <dbReference type="ARBA" id="ARBA00022448"/>
    </source>
</evidence>
<keyword evidence="5 7" id="KW-0906">Nuclear pore complex</keyword>
<reference evidence="9" key="1">
    <citation type="journal article" date="2018" name="Nat. Microbiol.">
        <title>Leveraging single-cell genomics to expand the fungal tree of life.</title>
        <authorList>
            <person name="Ahrendt S.R."/>
            <person name="Quandt C.A."/>
            <person name="Ciobanu D."/>
            <person name="Clum A."/>
            <person name="Salamov A."/>
            <person name="Andreopoulos B."/>
            <person name="Cheng J.F."/>
            <person name="Woyke T."/>
            <person name="Pelin A."/>
            <person name="Henrissat B."/>
            <person name="Reynolds N.K."/>
            <person name="Benny G.L."/>
            <person name="Smith M.E."/>
            <person name="James T.Y."/>
            <person name="Grigoriev I.V."/>
        </authorList>
    </citation>
    <scope>NUCLEOTIDE SEQUENCE [LARGE SCALE GENOMIC DNA]</scope>
</reference>
<organism evidence="8 9">
    <name type="scientific">Blyttiomyces helicus</name>
    <dbReference type="NCBI Taxonomy" id="388810"/>
    <lineage>
        <taxon>Eukaryota</taxon>
        <taxon>Fungi</taxon>
        <taxon>Fungi incertae sedis</taxon>
        <taxon>Chytridiomycota</taxon>
        <taxon>Chytridiomycota incertae sedis</taxon>
        <taxon>Chytridiomycetes</taxon>
        <taxon>Chytridiomycetes incertae sedis</taxon>
        <taxon>Blyttiomyces</taxon>
    </lineage>
</organism>
<dbReference type="GO" id="GO:0000973">
    <property type="term" value="P:post-transcriptional tethering of RNA polymerase II gene DNA at nuclear periphery"/>
    <property type="evidence" value="ECO:0007669"/>
    <property type="project" value="TreeGrafter"/>
</dbReference>
<dbReference type="GO" id="GO:0031965">
    <property type="term" value="C:nuclear membrane"/>
    <property type="evidence" value="ECO:0007669"/>
    <property type="project" value="UniProtKB-SubCell"/>
</dbReference>
<gene>
    <name evidence="8" type="ORF">BDK51DRAFT_34567</name>
</gene>
<comment type="subcellular location">
    <subcellularLocation>
        <location evidence="7">Nucleus</location>
        <location evidence="7">Nuclear pore complex</location>
    </subcellularLocation>
    <subcellularLocation>
        <location evidence="7">Nucleus membrane</location>
    </subcellularLocation>
</comment>
<keyword evidence="4 7" id="KW-0811">Translocation</keyword>
<keyword evidence="3" id="KW-0653">Protein transport</keyword>
<dbReference type="PANTHER" id="PTHR13003">
    <property type="entry name" value="NUP107-RELATED"/>
    <property type="match status" value="1"/>
</dbReference>
<dbReference type="EMBL" id="ML000206">
    <property type="protein sequence ID" value="RKO84350.1"/>
    <property type="molecule type" value="Genomic_DNA"/>
</dbReference>
<keyword evidence="1 7" id="KW-0813">Transport</keyword>
<comment type="subunit">
    <text evidence="7">Part of the nuclear pore complex (NPC).</text>
</comment>
<evidence type="ECO:0000313" key="8">
    <source>
        <dbReference type="EMBL" id="RKO84350.1"/>
    </source>
</evidence>
<evidence type="ECO:0000256" key="5">
    <source>
        <dbReference type="ARBA" id="ARBA00023132"/>
    </source>
</evidence>
<keyword evidence="2" id="KW-0509">mRNA transport</keyword>
<evidence type="ECO:0000313" key="9">
    <source>
        <dbReference type="Proteomes" id="UP000269721"/>
    </source>
</evidence>
<dbReference type="GO" id="GO:0006406">
    <property type="term" value="P:mRNA export from nucleus"/>
    <property type="evidence" value="ECO:0007669"/>
    <property type="project" value="TreeGrafter"/>
</dbReference>
<keyword evidence="9" id="KW-1185">Reference proteome</keyword>
<evidence type="ECO:0000256" key="6">
    <source>
        <dbReference type="ARBA" id="ARBA00023242"/>
    </source>
</evidence>
<accession>A0A4P9W1A5</accession>